<sequence length="306" mass="36130">QDKVDKKDFRKAVDIYLKKESLYRRGSVEFINSALKQMKKYDAHRDLMSYKVLISVFPKDKMKPLSSWQSEMMHYPKQQQCGIDIMEQMERNGIIPDQQFGDLLYDRFGETSHVFRKYQRMAYWLPKIKNANPYPVPDTFPDCRIELAKLALNRMCIDYHNKITVWETHDKEEEATQNTFIASAMSPDQQELISKHPISKPLFVEGYYTTWLRHISQQYFVLRADPQPINFERKKAEADQELFEWETIFEEEQSTMITNEIGIHEQEDGTILGMCITGTASKNSVMTWVKYLQENNPNLINIPIVF</sequence>
<dbReference type="InterPro" id="IPR010418">
    <property type="entry name" value="ECSIT"/>
</dbReference>
<dbReference type="GO" id="GO:0005739">
    <property type="term" value="C:mitochondrion"/>
    <property type="evidence" value="ECO:0007669"/>
    <property type="project" value="UniProtKB-SubCell"/>
</dbReference>
<evidence type="ECO:0000256" key="2">
    <source>
        <dbReference type="ARBA" id="ARBA00004173"/>
    </source>
</evidence>
<dbReference type="InterPro" id="IPR029342">
    <property type="entry name" value="ECIST_C"/>
</dbReference>
<keyword evidence="14" id="KW-1185">Reference proteome</keyword>
<evidence type="ECO:0000256" key="7">
    <source>
        <dbReference type="ARBA" id="ARBA00022588"/>
    </source>
</evidence>
<evidence type="ECO:0000313" key="14">
    <source>
        <dbReference type="Proteomes" id="UP000030746"/>
    </source>
</evidence>
<evidence type="ECO:0000256" key="1">
    <source>
        <dbReference type="ARBA" id="ARBA00004123"/>
    </source>
</evidence>
<keyword evidence="11" id="KW-0539">Nucleus</keyword>
<dbReference type="Proteomes" id="UP000030746">
    <property type="component" value="Unassembled WGS sequence"/>
</dbReference>
<dbReference type="STRING" id="225164.V3Z2D1"/>
<feature type="domain" description="ECSIT C-terminal" evidence="12">
    <location>
        <begin position="186"/>
        <end position="306"/>
    </location>
</feature>
<dbReference type="OrthoDB" id="10064298at2759"/>
<evidence type="ECO:0000256" key="3">
    <source>
        <dbReference type="ARBA" id="ARBA00004496"/>
    </source>
</evidence>
<organism evidence="13 14">
    <name type="scientific">Lottia gigantea</name>
    <name type="common">Giant owl limpet</name>
    <dbReference type="NCBI Taxonomy" id="225164"/>
    <lineage>
        <taxon>Eukaryota</taxon>
        <taxon>Metazoa</taxon>
        <taxon>Spiralia</taxon>
        <taxon>Lophotrochozoa</taxon>
        <taxon>Mollusca</taxon>
        <taxon>Gastropoda</taxon>
        <taxon>Patellogastropoda</taxon>
        <taxon>Lottioidea</taxon>
        <taxon>Lottiidae</taxon>
        <taxon>Lottia</taxon>
    </lineage>
</organism>
<dbReference type="PANTHER" id="PTHR13113:SF1">
    <property type="entry name" value="EVOLUTIONARILY CONSERVED SIGNALING INTERMEDIATE IN TOLL PATHWAY, MITOCHONDRIAL"/>
    <property type="match status" value="1"/>
</dbReference>
<evidence type="ECO:0000256" key="11">
    <source>
        <dbReference type="ARBA" id="ARBA00023242"/>
    </source>
</evidence>
<evidence type="ECO:0000256" key="5">
    <source>
        <dbReference type="ARBA" id="ARBA00019998"/>
    </source>
</evidence>
<protein>
    <recommendedName>
        <fullName evidence="5">Evolutionarily conserved signaling intermediate in Toll pathway, mitochondrial</fullName>
    </recommendedName>
</protein>
<dbReference type="InterPro" id="IPR046448">
    <property type="entry name" value="ECSIT_N"/>
</dbReference>
<evidence type="ECO:0000259" key="12">
    <source>
        <dbReference type="SMART" id="SM01284"/>
    </source>
</evidence>
<dbReference type="Pfam" id="PF06239">
    <property type="entry name" value="ECSIT_N"/>
    <property type="match status" value="1"/>
</dbReference>
<proteinExistence type="inferred from homology"/>
<dbReference type="HOGENOM" id="CLU_046917_1_0_1"/>
<keyword evidence="6" id="KW-0963">Cytoplasm</keyword>
<feature type="non-terminal residue" evidence="13">
    <location>
        <position position="1"/>
    </location>
</feature>
<dbReference type="KEGG" id="lgi:LOTGIDRAFT_94819"/>
<evidence type="ECO:0000313" key="13">
    <source>
        <dbReference type="EMBL" id="ESO84758.1"/>
    </source>
</evidence>
<feature type="non-terminal residue" evidence="13">
    <location>
        <position position="306"/>
    </location>
</feature>
<keyword evidence="10" id="KW-0496">Mitochondrion</keyword>
<dbReference type="SMART" id="SM01284">
    <property type="entry name" value="ECSIT_Cterm"/>
    <property type="match status" value="1"/>
</dbReference>
<dbReference type="RefSeq" id="XP_009064559.1">
    <property type="nucleotide sequence ID" value="XM_009066311.1"/>
</dbReference>
<evidence type="ECO:0000256" key="10">
    <source>
        <dbReference type="ARBA" id="ARBA00023128"/>
    </source>
</evidence>
<keyword evidence="7" id="KW-0399">Innate immunity</keyword>
<dbReference type="CTD" id="20253018"/>
<dbReference type="EMBL" id="KB203412">
    <property type="protein sequence ID" value="ESO84758.1"/>
    <property type="molecule type" value="Genomic_DNA"/>
</dbReference>
<gene>
    <name evidence="13" type="ORF">LOTGIDRAFT_94819</name>
</gene>
<dbReference type="AlphaFoldDB" id="V3Z2D1"/>
<keyword evidence="8" id="KW-0391">Immunity</keyword>
<dbReference type="GO" id="GO:0005634">
    <property type="term" value="C:nucleus"/>
    <property type="evidence" value="ECO:0007669"/>
    <property type="project" value="UniProtKB-SubCell"/>
</dbReference>
<keyword evidence="9" id="KW-0809">Transit peptide</keyword>
<dbReference type="GeneID" id="20253018"/>
<evidence type="ECO:0000256" key="4">
    <source>
        <dbReference type="ARBA" id="ARBA00007674"/>
    </source>
</evidence>
<dbReference type="GO" id="GO:0045087">
    <property type="term" value="P:innate immune response"/>
    <property type="evidence" value="ECO:0007669"/>
    <property type="project" value="UniProtKB-KW"/>
</dbReference>
<dbReference type="OMA" id="GPFHIWL"/>
<evidence type="ECO:0000256" key="6">
    <source>
        <dbReference type="ARBA" id="ARBA00022490"/>
    </source>
</evidence>
<reference evidence="13 14" key="1">
    <citation type="journal article" date="2013" name="Nature">
        <title>Insights into bilaterian evolution from three spiralian genomes.</title>
        <authorList>
            <person name="Simakov O."/>
            <person name="Marletaz F."/>
            <person name="Cho S.J."/>
            <person name="Edsinger-Gonzales E."/>
            <person name="Havlak P."/>
            <person name="Hellsten U."/>
            <person name="Kuo D.H."/>
            <person name="Larsson T."/>
            <person name="Lv J."/>
            <person name="Arendt D."/>
            <person name="Savage R."/>
            <person name="Osoegawa K."/>
            <person name="de Jong P."/>
            <person name="Grimwood J."/>
            <person name="Chapman J.A."/>
            <person name="Shapiro H."/>
            <person name="Aerts A."/>
            <person name="Otillar R.P."/>
            <person name="Terry A.Y."/>
            <person name="Boore J.L."/>
            <person name="Grigoriev I.V."/>
            <person name="Lindberg D.R."/>
            <person name="Seaver E.C."/>
            <person name="Weisblat D.A."/>
            <person name="Putnam N.H."/>
            <person name="Rokhsar D.S."/>
        </authorList>
    </citation>
    <scope>NUCLEOTIDE SEQUENCE [LARGE SCALE GENOMIC DNA]</scope>
</reference>
<comment type="subcellular location">
    <subcellularLocation>
        <location evidence="3">Cytoplasm</location>
    </subcellularLocation>
    <subcellularLocation>
        <location evidence="2">Mitochondrion</location>
    </subcellularLocation>
    <subcellularLocation>
        <location evidence="1">Nucleus</location>
    </subcellularLocation>
</comment>
<dbReference type="PANTHER" id="PTHR13113">
    <property type="entry name" value="ECSIT EVOLUTIONARILY CONSERVED SIGNALING INTERMEDIATE IN TOLL PATHWAYS"/>
    <property type="match status" value="1"/>
</dbReference>
<comment type="similarity">
    <text evidence="4">Belongs to the ECSIT family.</text>
</comment>
<evidence type="ECO:0000256" key="8">
    <source>
        <dbReference type="ARBA" id="ARBA00022859"/>
    </source>
</evidence>
<accession>V3Z2D1</accession>
<name>V3Z2D1_LOTGI</name>
<dbReference type="GO" id="GO:0007178">
    <property type="term" value="P:cell surface receptor protein serine/threonine kinase signaling pathway"/>
    <property type="evidence" value="ECO:0007669"/>
    <property type="project" value="TreeGrafter"/>
</dbReference>
<evidence type="ECO:0000256" key="9">
    <source>
        <dbReference type="ARBA" id="ARBA00022946"/>
    </source>
</evidence>
<dbReference type="Pfam" id="PF14784">
    <property type="entry name" value="ECSIT_C"/>
    <property type="match status" value="1"/>
</dbReference>